<evidence type="ECO:0000256" key="1">
    <source>
        <dbReference type="ARBA" id="ARBA00022450"/>
    </source>
</evidence>
<keyword evidence="4" id="KW-0521">NADP</keyword>
<dbReference type="EMBL" id="NEVH01021961">
    <property type="protein sequence ID" value="PNF18946.1"/>
    <property type="molecule type" value="Genomic_DNA"/>
</dbReference>
<dbReference type="GO" id="GO:0004312">
    <property type="term" value="F:fatty acid synthase activity"/>
    <property type="evidence" value="ECO:0007669"/>
    <property type="project" value="TreeGrafter"/>
</dbReference>
<keyword evidence="1" id="KW-0596">Phosphopantetheine</keyword>
<dbReference type="AlphaFoldDB" id="A0A2J7PRJ0"/>
<dbReference type="InterPro" id="IPR014031">
    <property type="entry name" value="Ketoacyl_synth_C"/>
</dbReference>
<proteinExistence type="predicted"/>
<name>A0A2J7PRJ0_9NEOP</name>
<dbReference type="GO" id="GO:0016491">
    <property type="term" value="F:oxidoreductase activity"/>
    <property type="evidence" value="ECO:0007669"/>
    <property type="project" value="UniProtKB-KW"/>
</dbReference>
<keyword evidence="6" id="KW-0443">Lipid metabolism</keyword>
<keyword evidence="3" id="KW-0276">Fatty acid metabolism</keyword>
<accession>A0A2J7PRJ0</accession>
<protein>
    <recommendedName>
        <fullName evidence="9">Ketosynthase family 3 (KS3) domain-containing protein</fullName>
    </recommendedName>
</protein>
<evidence type="ECO:0000256" key="3">
    <source>
        <dbReference type="ARBA" id="ARBA00022832"/>
    </source>
</evidence>
<dbReference type="Pfam" id="PF16197">
    <property type="entry name" value="KAsynt_C_assoc"/>
    <property type="match status" value="1"/>
</dbReference>
<dbReference type="PANTHER" id="PTHR43775:SF7">
    <property type="entry name" value="FATTY ACID SYNTHASE"/>
    <property type="match status" value="1"/>
</dbReference>
<gene>
    <name evidence="10" type="ORF">B7P43_G14909</name>
</gene>
<evidence type="ECO:0000256" key="4">
    <source>
        <dbReference type="ARBA" id="ARBA00022857"/>
    </source>
</evidence>
<dbReference type="EMBL" id="NEVH01021961">
    <property type="protein sequence ID" value="PNF18947.1"/>
    <property type="molecule type" value="Genomic_DNA"/>
</dbReference>
<dbReference type="STRING" id="105785.A0A2J7PRJ0"/>
<evidence type="ECO:0000313" key="10">
    <source>
        <dbReference type="EMBL" id="PNF18947.1"/>
    </source>
</evidence>
<reference evidence="10 11" key="1">
    <citation type="submission" date="2017-12" db="EMBL/GenBank/DDBJ databases">
        <title>Hemimetabolous genomes reveal molecular basis of termite eusociality.</title>
        <authorList>
            <person name="Harrison M.C."/>
            <person name="Jongepier E."/>
            <person name="Robertson H.M."/>
            <person name="Arning N."/>
            <person name="Bitard-Feildel T."/>
            <person name="Chao H."/>
            <person name="Childers C.P."/>
            <person name="Dinh H."/>
            <person name="Doddapaneni H."/>
            <person name="Dugan S."/>
            <person name="Gowin J."/>
            <person name="Greiner C."/>
            <person name="Han Y."/>
            <person name="Hu H."/>
            <person name="Hughes D.S.T."/>
            <person name="Huylmans A.-K."/>
            <person name="Kemena C."/>
            <person name="Kremer L.P.M."/>
            <person name="Lee S.L."/>
            <person name="Lopez-Ezquerra A."/>
            <person name="Mallet L."/>
            <person name="Monroy-Kuhn J.M."/>
            <person name="Moser A."/>
            <person name="Murali S.C."/>
            <person name="Muzny D.M."/>
            <person name="Otani S."/>
            <person name="Piulachs M.-D."/>
            <person name="Poelchau M."/>
            <person name="Qu J."/>
            <person name="Schaub F."/>
            <person name="Wada-Katsumata A."/>
            <person name="Worley K.C."/>
            <person name="Xie Q."/>
            <person name="Ylla G."/>
            <person name="Poulsen M."/>
            <person name="Gibbs R.A."/>
            <person name="Schal C."/>
            <person name="Richards S."/>
            <person name="Belles X."/>
            <person name="Korb J."/>
            <person name="Bornberg-Bauer E."/>
        </authorList>
    </citation>
    <scope>NUCLEOTIDE SEQUENCE [LARGE SCALE GENOMIC DNA]</scope>
    <source>
        <tissue evidence="10">Whole body</tissue>
    </source>
</reference>
<dbReference type="PANTHER" id="PTHR43775">
    <property type="entry name" value="FATTY ACID SYNTHASE"/>
    <property type="match status" value="1"/>
</dbReference>
<dbReference type="InParanoid" id="A0A2J7PRJ0"/>
<evidence type="ECO:0000313" key="11">
    <source>
        <dbReference type="Proteomes" id="UP000235965"/>
    </source>
</evidence>
<dbReference type="PROSITE" id="PS52004">
    <property type="entry name" value="KS3_2"/>
    <property type="match status" value="1"/>
</dbReference>
<evidence type="ECO:0000259" key="9">
    <source>
        <dbReference type="PROSITE" id="PS52004"/>
    </source>
</evidence>
<dbReference type="Gene3D" id="3.40.47.10">
    <property type="match status" value="1"/>
</dbReference>
<evidence type="ECO:0000256" key="6">
    <source>
        <dbReference type="ARBA" id="ARBA00023098"/>
    </source>
</evidence>
<evidence type="ECO:0000256" key="2">
    <source>
        <dbReference type="ARBA" id="ARBA00022516"/>
    </source>
</evidence>
<keyword evidence="5" id="KW-0560">Oxidoreductase</keyword>
<keyword evidence="11" id="KW-1185">Reference proteome</keyword>
<dbReference type="GO" id="GO:0006633">
    <property type="term" value="P:fatty acid biosynthetic process"/>
    <property type="evidence" value="ECO:0007669"/>
    <property type="project" value="UniProtKB-KW"/>
</dbReference>
<dbReference type="InterPro" id="IPR016039">
    <property type="entry name" value="Thiolase-like"/>
</dbReference>
<dbReference type="InterPro" id="IPR050091">
    <property type="entry name" value="PKS_NRPS_Biosynth_Enz"/>
</dbReference>
<dbReference type="InterPro" id="IPR032821">
    <property type="entry name" value="PKS_assoc"/>
</dbReference>
<comment type="caution">
    <text evidence="10">The sequence shown here is derived from an EMBL/GenBank/DDBJ whole genome shotgun (WGS) entry which is preliminary data.</text>
</comment>
<dbReference type="SMART" id="SM00825">
    <property type="entry name" value="PKS_KS"/>
    <property type="match status" value="1"/>
</dbReference>
<keyword evidence="2" id="KW-0444">Lipid biosynthesis</keyword>
<dbReference type="SUPFAM" id="SSF53901">
    <property type="entry name" value="Thiolase-like"/>
    <property type="match status" value="1"/>
</dbReference>
<keyword evidence="7" id="KW-0275">Fatty acid biosynthesis</keyword>
<dbReference type="InterPro" id="IPR020841">
    <property type="entry name" value="PKS_Beta-ketoAc_synthase_dom"/>
</dbReference>
<dbReference type="Proteomes" id="UP000235965">
    <property type="component" value="Unassembled WGS sequence"/>
</dbReference>
<evidence type="ECO:0000256" key="7">
    <source>
        <dbReference type="ARBA" id="ARBA00023160"/>
    </source>
</evidence>
<keyword evidence="8" id="KW-0511">Multifunctional enzyme</keyword>
<dbReference type="OrthoDB" id="329835at2759"/>
<feature type="domain" description="Ketosynthase family 3 (KS3)" evidence="9">
    <location>
        <begin position="1"/>
        <end position="190"/>
    </location>
</feature>
<evidence type="ECO:0000256" key="8">
    <source>
        <dbReference type="ARBA" id="ARBA00023268"/>
    </source>
</evidence>
<evidence type="ECO:0000256" key="5">
    <source>
        <dbReference type="ARBA" id="ARBA00023002"/>
    </source>
</evidence>
<sequence length="234" mass="25071">MLMVLCGVRPSVCVIFLQRARDAKCVYATVLNARSNSDGYKEDGFMHPSGDMHKLLLDECYQECGASKHLLEYFEAHGTGTKVGDLEVLKAITLAFCKDRKTPLLIGSVKSNTGHTEGASGLCGVIKVIIGMETGFIPPNLHYNNPREGVESLMNGQLKVVTKKVPWTGDLAGVSSLGFGGANSHVILQRNLKIKVNGGAPADSVPRLVASGRTEEAVDVILKDETETGNNTEA</sequence>
<dbReference type="Pfam" id="PF02801">
    <property type="entry name" value="Ketoacyl-synt_C"/>
    <property type="match status" value="1"/>
</dbReference>
<dbReference type="CDD" id="cd00833">
    <property type="entry name" value="PKS"/>
    <property type="match status" value="1"/>
</dbReference>
<dbReference type="Gene3D" id="3.30.70.3290">
    <property type="match status" value="1"/>
</dbReference>
<organism evidence="10 11">
    <name type="scientific">Cryptotermes secundus</name>
    <dbReference type="NCBI Taxonomy" id="105785"/>
    <lineage>
        <taxon>Eukaryota</taxon>
        <taxon>Metazoa</taxon>
        <taxon>Ecdysozoa</taxon>
        <taxon>Arthropoda</taxon>
        <taxon>Hexapoda</taxon>
        <taxon>Insecta</taxon>
        <taxon>Pterygota</taxon>
        <taxon>Neoptera</taxon>
        <taxon>Polyneoptera</taxon>
        <taxon>Dictyoptera</taxon>
        <taxon>Blattodea</taxon>
        <taxon>Blattoidea</taxon>
        <taxon>Termitoidae</taxon>
        <taxon>Kalotermitidae</taxon>
        <taxon>Cryptotermitinae</taxon>
        <taxon>Cryptotermes</taxon>
    </lineage>
</organism>